<keyword evidence="2" id="KW-1133">Transmembrane helix</keyword>
<dbReference type="Proteomes" id="UP000789595">
    <property type="component" value="Unassembled WGS sequence"/>
</dbReference>
<feature type="chain" id="PRO_5035269544" evidence="3">
    <location>
        <begin position="18"/>
        <end position="472"/>
    </location>
</feature>
<keyword evidence="2" id="KW-0472">Membrane</keyword>
<evidence type="ECO:0000256" key="3">
    <source>
        <dbReference type="SAM" id="SignalP"/>
    </source>
</evidence>
<evidence type="ECO:0000256" key="2">
    <source>
        <dbReference type="SAM" id="Phobius"/>
    </source>
</evidence>
<feature type="transmembrane region" description="Helical" evidence="2">
    <location>
        <begin position="367"/>
        <end position="391"/>
    </location>
</feature>
<proteinExistence type="predicted"/>
<keyword evidence="5" id="KW-1185">Reference proteome</keyword>
<keyword evidence="2" id="KW-0812">Transmembrane</keyword>
<comment type="caution">
    <text evidence="4">The sequence shown here is derived from an EMBL/GenBank/DDBJ whole genome shotgun (WGS) entry which is preliminary data.</text>
</comment>
<name>A0A8J2WW05_9STRA</name>
<evidence type="ECO:0000313" key="5">
    <source>
        <dbReference type="Proteomes" id="UP000789595"/>
    </source>
</evidence>
<keyword evidence="3" id="KW-0732">Signal</keyword>
<evidence type="ECO:0000256" key="1">
    <source>
        <dbReference type="SAM" id="MobiDB-lite"/>
    </source>
</evidence>
<evidence type="ECO:0000313" key="4">
    <source>
        <dbReference type="EMBL" id="CAH0367975.1"/>
    </source>
</evidence>
<sequence>MALRSLLLLAVAAPAAAYEWYGVVKLAHSSEYDLTIRTLTETMRFYIAEIGATPDAAALDTIVDGAESYMQTYCYGATAAHGTEIEIDTTQKCVELTMGTGATSTYELHIGAHAHRRRLSGDDVYVAIFAGHGIDEWEDSSVHFLKCGASACGDVFPGADIELECVGDVDHSGHDHGRRLSGDNECAVDATKDNDGDGIVDLAAEGECCVSVYGSKFDNEYGCGTTLAEVQAGGCCPEDFIARYSLQLDPALEGDQTGWDCVSFVDKDGCTEKNTQLGIPGFYQWSADVMGPGYCPHTVAALDTLRNIQGCGTCAAEDLHDGHCGVFWLETGRWKDWTVLGMEEIGCQKDTCCASSSSACCKLNVSLVAGLACGALVFILCCVALCCFACAGCPAYKARHKHAADSKADAPPPLVPIPKADVRVEVPYGYEGAGAFAAEEEEVPAEAVLAAERPPPAQSWAPELEQELEPEC</sequence>
<accession>A0A8J2WW05</accession>
<dbReference type="EMBL" id="CAKKNE010000002">
    <property type="protein sequence ID" value="CAH0367975.1"/>
    <property type="molecule type" value="Genomic_DNA"/>
</dbReference>
<feature type="signal peptide" evidence="3">
    <location>
        <begin position="1"/>
        <end position="17"/>
    </location>
</feature>
<reference evidence="4" key="1">
    <citation type="submission" date="2021-11" db="EMBL/GenBank/DDBJ databases">
        <authorList>
            <consortium name="Genoscope - CEA"/>
            <person name="William W."/>
        </authorList>
    </citation>
    <scope>NUCLEOTIDE SEQUENCE</scope>
</reference>
<dbReference type="AlphaFoldDB" id="A0A8J2WW05"/>
<organism evidence="4 5">
    <name type="scientific">Pelagomonas calceolata</name>
    <dbReference type="NCBI Taxonomy" id="35677"/>
    <lineage>
        <taxon>Eukaryota</taxon>
        <taxon>Sar</taxon>
        <taxon>Stramenopiles</taxon>
        <taxon>Ochrophyta</taxon>
        <taxon>Pelagophyceae</taxon>
        <taxon>Pelagomonadales</taxon>
        <taxon>Pelagomonadaceae</taxon>
        <taxon>Pelagomonas</taxon>
    </lineage>
</organism>
<protein>
    <submittedName>
        <fullName evidence="4">Uncharacterized protein</fullName>
    </submittedName>
</protein>
<feature type="region of interest" description="Disordered" evidence="1">
    <location>
        <begin position="452"/>
        <end position="472"/>
    </location>
</feature>
<gene>
    <name evidence="4" type="ORF">PECAL_2P10220</name>
</gene>